<evidence type="ECO:0000313" key="13">
    <source>
        <dbReference type="EMBL" id="MBJ3777685.1"/>
    </source>
</evidence>
<evidence type="ECO:0000256" key="1">
    <source>
        <dbReference type="ARBA" id="ARBA00003394"/>
    </source>
</evidence>
<feature type="region of interest" description="Disordered" evidence="11">
    <location>
        <begin position="419"/>
        <end position="572"/>
    </location>
</feature>
<keyword evidence="5 10" id="KW-0808">Transferase</keyword>
<dbReference type="Pfam" id="PF04413">
    <property type="entry name" value="Glycos_transf_N"/>
    <property type="match status" value="1"/>
</dbReference>
<dbReference type="PANTHER" id="PTHR42755">
    <property type="entry name" value="3-DEOXY-MANNO-OCTULOSONATE CYTIDYLYLTRANSFERASE"/>
    <property type="match status" value="1"/>
</dbReference>
<dbReference type="GO" id="GO:0043842">
    <property type="term" value="F:Kdo transferase activity"/>
    <property type="evidence" value="ECO:0007669"/>
    <property type="project" value="UniProtKB-EC"/>
</dbReference>
<evidence type="ECO:0000256" key="2">
    <source>
        <dbReference type="ARBA" id="ARBA00004713"/>
    </source>
</evidence>
<keyword evidence="14" id="KW-1185">Reference proteome</keyword>
<feature type="active site" description="Proton acceptor" evidence="8">
    <location>
        <position position="66"/>
    </location>
</feature>
<dbReference type="Gene3D" id="3.40.50.2000">
    <property type="entry name" value="Glycogen Phosphorylase B"/>
    <property type="match status" value="1"/>
</dbReference>
<evidence type="ECO:0000256" key="6">
    <source>
        <dbReference type="ARBA" id="ARBA00031445"/>
    </source>
</evidence>
<dbReference type="SUPFAM" id="SSF53756">
    <property type="entry name" value="UDP-Glycosyltransferase/glycogen phosphorylase"/>
    <property type="match status" value="1"/>
</dbReference>
<dbReference type="Gene3D" id="3.40.50.11720">
    <property type="entry name" value="3-Deoxy-D-manno-octulosonic-acid transferase, N-terminal domain"/>
    <property type="match status" value="1"/>
</dbReference>
<keyword evidence="10" id="KW-1003">Cell membrane</keyword>
<dbReference type="InterPro" id="IPR039901">
    <property type="entry name" value="Kdotransferase"/>
</dbReference>
<comment type="function">
    <text evidence="1 10">Involved in lipopolysaccharide (LPS) biosynthesis. Catalyzes the transfer of 3-deoxy-D-manno-octulosonate (Kdo) residue(s) from CMP-Kdo to lipid IV(A), the tetraacyldisaccharide-1,4'-bisphosphate precursor of lipid A.</text>
</comment>
<proteinExistence type="inferred from homology"/>
<dbReference type="InterPro" id="IPR007507">
    <property type="entry name" value="Glycos_transf_N"/>
</dbReference>
<keyword evidence="10" id="KW-0472">Membrane</keyword>
<comment type="caution">
    <text evidence="13">The sequence shown here is derived from an EMBL/GenBank/DDBJ whole genome shotgun (WGS) entry which is preliminary data.</text>
</comment>
<feature type="site" description="Transition state stabilizer" evidence="9">
    <location>
        <position position="210"/>
    </location>
</feature>
<reference evidence="13" key="1">
    <citation type="submission" date="2020-12" db="EMBL/GenBank/DDBJ databases">
        <title>Bacterial taxonomy.</title>
        <authorList>
            <person name="Pan X."/>
        </authorList>
    </citation>
    <scope>NUCLEOTIDE SEQUENCE</scope>
    <source>
        <strain evidence="13">B2012</strain>
    </source>
</reference>
<evidence type="ECO:0000256" key="8">
    <source>
        <dbReference type="PIRSR" id="PIRSR639901-1"/>
    </source>
</evidence>
<dbReference type="PANTHER" id="PTHR42755:SF1">
    <property type="entry name" value="3-DEOXY-D-MANNO-OCTULOSONIC ACID TRANSFERASE, MITOCHONDRIAL-RELATED"/>
    <property type="match status" value="1"/>
</dbReference>
<comment type="similarity">
    <text evidence="10">Belongs to the glycosyltransferase group 1 family.</text>
</comment>
<evidence type="ECO:0000256" key="7">
    <source>
        <dbReference type="ARBA" id="ARBA00049183"/>
    </source>
</evidence>
<evidence type="ECO:0000256" key="4">
    <source>
        <dbReference type="ARBA" id="ARBA00019077"/>
    </source>
</evidence>
<dbReference type="GO" id="GO:0005886">
    <property type="term" value="C:plasma membrane"/>
    <property type="evidence" value="ECO:0007669"/>
    <property type="project" value="UniProtKB-SubCell"/>
</dbReference>
<protein>
    <recommendedName>
        <fullName evidence="4 10">3-deoxy-D-manno-octulosonic acid transferase</fullName>
        <shortName evidence="10">Kdo transferase</shortName>
        <ecNumber evidence="3 10">2.4.99.12</ecNumber>
    </recommendedName>
    <alternativeName>
        <fullName evidence="6 10">Lipid IV(A) 3-deoxy-D-manno-octulosonic acid transferase</fullName>
    </alternativeName>
</protein>
<dbReference type="GO" id="GO:0009245">
    <property type="term" value="P:lipid A biosynthetic process"/>
    <property type="evidence" value="ECO:0007669"/>
    <property type="project" value="TreeGrafter"/>
</dbReference>
<dbReference type="GO" id="GO:0009244">
    <property type="term" value="P:lipopolysaccharide core region biosynthetic process"/>
    <property type="evidence" value="ECO:0007669"/>
    <property type="project" value="UniProtKB-UniRule"/>
</dbReference>
<dbReference type="RefSeq" id="WP_198883593.1">
    <property type="nucleotide sequence ID" value="NZ_JAEKJA010000020.1"/>
</dbReference>
<dbReference type="InterPro" id="IPR038107">
    <property type="entry name" value="Glycos_transf_N_sf"/>
</dbReference>
<evidence type="ECO:0000313" key="14">
    <source>
        <dbReference type="Proteomes" id="UP000609531"/>
    </source>
</evidence>
<sequence>MSTEAGLWRLYGAAGRLASPLAAPYLARRAARGKEEAARAGEKRGIASAPAFDEAPVWLHAVSVGESVAATALAEALVAEGWPVVLTTATPTAAARVAAVTGPRLVHQYAPLDTPPFLARFLDHWRPRAALFTESEVWPTTLLTLSRRGIAEAHVNARLSDRSFARWAKRPALAHPLFAAMGLVLAQSERQAERFATLGAPDVRAVGNMKFDAPPPVPDAARLGALREATAGRPVWLAASTHPGEEEMVLAAHRRVSARHPGVLTIIAPRHPERGDEVAALAARTAPTTRMSRGEAPTGAIHLVDEMGALGTFFALAPVVFLGGSLVPLGGHNPAEPAALDAALLTGPSHGEMFEPFIAAGAARVVADRTALGIAVSSLLASGAERAAVAELAAATLEAERGVLAKVMAALAPFLAAASEGRRPQDAAARSPQDGGAETPVPKEPSAIPGGGEDGAVGSVITSETGDDAAVGPADDVAEAVSEEPGDAARAAEATSADEPPAAAEPEPAPDDRLEPQDETKPEPAPERAPEPEPKPDDEAERSDGPVSQNEAEEVSRLTTPESPITPEKGSV</sequence>
<dbReference type="AlphaFoldDB" id="A0A934MI86"/>
<evidence type="ECO:0000256" key="10">
    <source>
        <dbReference type="RuleBase" id="RU365103"/>
    </source>
</evidence>
<feature type="compositionally biased region" description="Basic and acidic residues" evidence="11">
    <location>
        <begin position="510"/>
        <end position="537"/>
    </location>
</feature>
<keyword evidence="10" id="KW-0448">Lipopolysaccharide biosynthesis</keyword>
<dbReference type="EMBL" id="JAEKJA010000020">
    <property type="protein sequence ID" value="MBJ3777685.1"/>
    <property type="molecule type" value="Genomic_DNA"/>
</dbReference>
<evidence type="ECO:0000259" key="12">
    <source>
        <dbReference type="Pfam" id="PF04413"/>
    </source>
</evidence>
<evidence type="ECO:0000256" key="3">
    <source>
        <dbReference type="ARBA" id="ARBA00012621"/>
    </source>
</evidence>
<comment type="pathway">
    <text evidence="2 10">Bacterial outer membrane biogenesis; LPS core biosynthesis.</text>
</comment>
<dbReference type="EC" id="2.4.99.12" evidence="3 10"/>
<comment type="catalytic activity">
    <reaction evidence="7 10">
        <text>lipid IVA (E. coli) + CMP-3-deoxy-beta-D-manno-octulosonate = alpha-Kdo-(2-&gt;6)-lipid IVA (E. coli) + CMP + H(+)</text>
        <dbReference type="Rhea" id="RHEA:28066"/>
        <dbReference type="ChEBI" id="CHEBI:15378"/>
        <dbReference type="ChEBI" id="CHEBI:58603"/>
        <dbReference type="ChEBI" id="CHEBI:60364"/>
        <dbReference type="ChEBI" id="CHEBI:60377"/>
        <dbReference type="ChEBI" id="CHEBI:85987"/>
        <dbReference type="EC" id="2.4.99.12"/>
    </reaction>
</comment>
<accession>A0A934MI86</accession>
<name>A0A934MI86_9HYPH</name>
<gene>
    <name evidence="13" type="ORF">JCR33_18410</name>
</gene>
<feature type="compositionally biased region" description="Acidic residues" evidence="11">
    <location>
        <begin position="476"/>
        <end position="486"/>
    </location>
</feature>
<dbReference type="Proteomes" id="UP000609531">
    <property type="component" value="Unassembled WGS sequence"/>
</dbReference>
<organism evidence="13 14">
    <name type="scientific">Acuticoccus mangrovi</name>
    <dbReference type="NCBI Taxonomy" id="2796142"/>
    <lineage>
        <taxon>Bacteria</taxon>
        <taxon>Pseudomonadati</taxon>
        <taxon>Pseudomonadota</taxon>
        <taxon>Alphaproteobacteria</taxon>
        <taxon>Hyphomicrobiales</taxon>
        <taxon>Amorphaceae</taxon>
        <taxon>Acuticoccus</taxon>
    </lineage>
</organism>
<comment type="subcellular location">
    <subcellularLocation>
        <location evidence="10">Cell membrane</location>
    </subcellularLocation>
</comment>
<feature type="site" description="Transition state stabilizer" evidence="9">
    <location>
        <position position="134"/>
    </location>
</feature>
<evidence type="ECO:0000256" key="9">
    <source>
        <dbReference type="PIRSR" id="PIRSR639901-2"/>
    </source>
</evidence>
<evidence type="ECO:0000256" key="11">
    <source>
        <dbReference type="SAM" id="MobiDB-lite"/>
    </source>
</evidence>
<evidence type="ECO:0000256" key="5">
    <source>
        <dbReference type="ARBA" id="ARBA00022679"/>
    </source>
</evidence>
<feature type="domain" description="3-deoxy-D-manno-octulosonic-acid transferase N-terminal" evidence="12">
    <location>
        <begin position="41"/>
        <end position="213"/>
    </location>
</feature>
<feature type="compositionally biased region" description="Low complexity" evidence="11">
    <location>
        <begin position="488"/>
        <end position="506"/>
    </location>
</feature>